<accession>A0ABV1HGI2</accession>
<evidence type="ECO:0000256" key="1">
    <source>
        <dbReference type="ARBA" id="ARBA00023211"/>
    </source>
</evidence>
<dbReference type="InterPro" id="IPR000891">
    <property type="entry name" value="PYR_CT"/>
</dbReference>
<keyword evidence="4" id="KW-1185">Reference proteome</keyword>
<dbReference type="InterPro" id="IPR050073">
    <property type="entry name" value="2-IPM_HCS-like"/>
</dbReference>
<dbReference type="RefSeq" id="WP_353531181.1">
    <property type="nucleotide sequence ID" value="NZ_JBBMEX010000011.1"/>
</dbReference>
<dbReference type="PANTHER" id="PTHR10277:SF9">
    <property type="entry name" value="2-ISOPROPYLMALATE SYNTHASE 1, CHLOROPLASTIC-RELATED"/>
    <property type="match status" value="1"/>
</dbReference>
<dbReference type="Gene3D" id="3.20.20.70">
    <property type="entry name" value="Aldolase class I"/>
    <property type="match status" value="1"/>
</dbReference>
<protein>
    <submittedName>
        <fullName evidence="3">Aldolase catalytic domain-containing protein</fullName>
    </submittedName>
</protein>
<dbReference type="Pfam" id="PF00682">
    <property type="entry name" value="HMGL-like"/>
    <property type="match status" value="1"/>
</dbReference>
<dbReference type="InterPro" id="IPR013785">
    <property type="entry name" value="Aldolase_TIM"/>
</dbReference>
<dbReference type="CDD" id="cd07944">
    <property type="entry name" value="DRE_TIM_HOA_like"/>
    <property type="match status" value="1"/>
</dbReference>
<comment type="caution">
    <text evidence="3">The sequence shown here is derived from an EMBL/GenBank/DDBJ whole genome shotgun (WGS) entry which is preliminary data.</text>
</comment>
<name>A0ABV1HGI2_9FIRM</name>
<evidence type="ECO:0000313" key="4">
    <source>
        <dbReference type="Proteomes" id="UP001454489"/>
    </source>
</evidence>
<proteinExistence type="predicted"/>
<sequence>MGEIKLLDCTLRDGGYVNDWKFGHNNLVSVFERMVDANIDIIEIGFLDDRRPFDINRSIMPDTDSVEKIYGGLDRKQAMVVGMIDYGTCKLENIKPCSESFLDGIRVIFKKHLRKDALAYCAEIKKLGYKVFAQLVSVTTYEDDEMMDLIRLANEVKPYAVSMVDTYGLMHQENLKHYFDLLNEHLAPEIGIGYHGHNNFQMGYANCIEMASQKTDREMLVDGSIYGMGKSAGNAPIELVAMHLNDCFGKDYHISQILEAIDANIMDFYKPATWGYNMFFFIAALNNCHPNYVSDLMNKRTLSVKAINQILGKLEGDKKLLYDKNYLENLYLEYQNVDVDDTADMAELTKAFAGRNVLLLGPGMNVEKQKARIESYVKENDPIIVSINFVSELFKPDYIFLSNAKRYVQLATELLQKGDEFKVIATSNVTKTSGKFDYTLKYATLLDEDAEIIDNSFIMLLKVMIRLGVKKVALGGFDGYMGDRRKNYVNPNMEYKFSKKQAESLNEYVCTVLKTLSDELEMEFITDSLYAE</sequence>
<evidence type="ECO:0000313" key="3">
    <source>
        <dbReference type="EMBL" id="MEQ2558356.1"/>
    </source>
</evidence>
<dbReference type="PANTHER" id="PTHR10277">
    <property type="entry name" value="HOMOCITRATE SYNTHASE-RELATED"/>
    <property type="match status" value="1"/>
</dbReference>
<gene>
    <name evidence="3" type="ORF">WMO43_10835</name>
</gene>
<dbReference type="EMBL" id="JBBMEX010000011">
    <property type="protein sequence ID" value="MEQ2558356.1"/>
    <property type="molecule type" value="Genomic_DNA"/>
</dbReference>
<dbReference type="SUPFAM" id="SSF51569">
    <property type="entry name" value="Aldolase"/>
    <property type="match status" value="1"/>
</dbReference>
<organism evidence="3 4">
    <name type="scientific">Maccoyibacter intestinihominis</name>
    <dbReference type="NCBI Taxonomy" id="3133499"/>
    <lineage>
        <taxon>Bacteria</taxon>
        <taxon>Bacillati</taxon>
        <taxon>Bacillota</taxon>
        <taxon>Clostridia</taxon>
        <taxon>Lachnospirales</taxon>
        <taxon>Lachnospiraceae</taxon>
        <taxon>Maccoyibacter</taxon>
    </lineage>
</organism>
<dbReference type="Proteomes" id="UP001454489">
    <property type="component" value="Unassembled WGS sequence"/>
</dbReference>
<evidence type="ECO:0000259" key="2">
    <source>
        <dbReference type="Pfam" id="PF00682"/>
    </source>
</evidence>
<reference evidence="3 4" key="1">
    <citation type="submission" date="2024-03" db="EMBL/GenBank/DDBJ databases">
        <title>Human intestinal bacterial collection.</title>
        <authorList>
            <person name="Pauvert C."/>
            <person name="Hitch T.C.A."/>
            <person name="Clavel T."/>
        </authorList>
    </citation>
    <scope>NUCLEOTIDE SEQUENCE [LARGE SCALE GENOMIC DNA]</scope>
    <source>
        <strain evidence="3 4">CLA-AA-H185</strain>
    </source>
</reference>
<keyword evidence="1" id="KW-0464">Manganese</keyword>
<feature type="domain" description="Pyruvate carboxyltransferase" evidence="2">
    <location>
        <begin position="4"/>
        <end position="245"/>
    </location>
</feature>